<keyword evidence="6" id="KW-0444">Lipid biosynthesis</keyword>
<dbReference type="Gene3D" id="1.20.120.1760">
    <property type="match status" value="1"/>
</dbReference>
<evidence type="ECO:0000256" key="4">
    <source>
        <dbReference type="ARBA" id="ARBA00013170"/>
    </source>
</evidence>
<dbReference type="InterPro" id="IPR000462">
    <property type="entry name" value="CDP-OH_P_trans"/>
</dbReference>
<keyword evidence="9" id="KW-0443">Lipid metabolism</keyword>
<comment type="subcellular location">
    <subcellularLocation>
        <location evidence="1">Membrane</location>
        <topology evidence="1">Multi-pass membrane protein</topology>
    </subcellularLocation>
</comment>
<comment type="catalytic activity">
    <reaction evidence="13">
        <text>a CDP-1,2-diacyl-sn-glycerol + sn-glycerol 3-phosphate = a 1,2-diacyl-sn-glycero-3-phospho-(1'-sn-glycero-3'-phosphate) + CMP + H(+)</text>
        <dbReference type="Rhea" id="RHEA:12593"/>
        <dbReference type="ChEBI" id="CHEBI:15378"/>
        <dbReference type="ChEBI" id="CHEBI:57597"/>
        <dbReference type="ChEBI" id="CHEBI:58332"/>
        <dbReference type="ChEBI" id="CHEBI:60110"/>
        <dbReference type="ChEBI" id="CHEBI:60377"/>
        <dbReference type="EC" id="2.7.8.5"/>
    </reaction>
</comment>
<dbReference type="PIRSF" id="PIRSF000847">
    <property type="entry name" value="Phos_ph_gly_syn"/>
    <property type="match status" value="1"/>
</dbReference>
<evidence type="ECO:0000256" key="2">
    <source>
        <dbReference type="ARBA" id="ARBA00005042"/>
    </source>
</evidence>
<comment type="pathway">
    <text evidence="2">Phospholipid metabolism; phosphatidylglycerol biosynthesis; phosphatidylglycerol from CDP-diacylglycerol: step 1/2.</text>
</comment>
<keyword evidence="7 14" id="KW-0812">Transmembrane</keyword>
<keyword evidence="16" id="KW-1185">Reference proteome</keyword>
<comment type="similarity">
    <text evidence="3">Belongs to the CDP-alcohol phosphatidyltransferase class-I family.</text>
</comment>
<feature type="transmembrane region" description="Helical" evidence="14">
    <location>
        <begin position="20"/>
        <end position="41"/>
    </location>
</feature>
<evidence type="ECO:0000256" key="5">
    <source>
        <dbReference type="ARBA" id="ARBA00014944"/>
    </source>
</evidence>
<dbReference type="InterPro" id="IPR043130">
    <property type="entry name" value="CDP-OH_PTrfase_TM_dom"/>
</dbReference>
<evidence type="ECO:0000256" key="9">
    <source>
        <dbReference type="ARBA" id="ARBA00023098"/>
    </source>
</evidence>
<evidence type="ECO:0000313" key="15">
    <source>
        <dbReference type="EMBL" id="AQQ66224.1"/>
    </source>
</evidence>
<organism evidence="15 16">
    <name type="scientific">Microbulbifer agarilyticus</name>
    <dbReference type="NCBI Taxonomy" id="260552"/>
    <lineage>
        <taxon>Bacteria</taxon>
        <taxon>Pseudomonadati</taxon>
        <taxon>Pseudomonadota</taxon>
        <taxon>Gammaproteobacteria</taxon>
        <taxon>Cellvibrionales</taxon>
        <taxon>Microbulbiferaceae</taxon>
        <taxon>Microbulbifer</taxon>
    </lineage>
</organism>
<feature type="transmembrane region" description="Helical" evidence="14">
    <location>
        <begin position="181"/>
        <end position="199"/>
    </location>
</feature>
<evidence type="ECO:0000256" key="7">
    <source>
        <dbReference type="ARBA" id="ARBA00022692"/>
    </source>
</evidence>
<keyword evidence="10 14" id="KW-0472">Membrane</keyword>
<evidence type="ECO:0000313" key="16">
    <source>
        <dbReference type="Proteomes" id="UP000188219"/>
    </source>
</evidence>
<name>A0A1Q2M0J9_9GAMM</name>
<dbReference type="PANTHER" id="PTHR14269:SF11">
    <property type="entry name" value="CDP-DIACYLGLYCEROL--GLYCEROL-3-PHOSPHATE 3-PHOSPHATIDYLTRANSFERASE"/>
    <property type="match status" value="1"/>
</dbReference>
<dbReference type="GO" id="GO:0016020">
    <property type="term" value="C:membrane"/>
    <property type="evidence" value="ECO:0007669"/>
    <property type="project" value="UniProtKB-SubCell"/>
</dbReference>
<dbReference type="OrthoDB" id="9796672at2"/>
<feature type="transmembrane region" description="Helical" evidence="14">
    <location>
        <begin position="139"/>
        <end position="161"/>
    </location>
</feature>
<evidence type="ECO:0000256" key="13">
    <source>
        <dbReference type="ARBA" id="ARBA00048586"/>
    </source>
</evidence>
<keyword evidence="12" id="KW-1208">Phospholipid metabolism</keyword>
<reference evidence="15" key="1">
    <citation type="submission" date="2017-02" db="EMBL/GenBank/DDBJ databases">
        <title>Genome of Microbulbifer agarilyticus GP101.</title>
        <authorList>
            <person name="Jung J."/>
            <person name="Bae S.S."/>
            <person name="Baek K."/>
        </authorList>
    </citation>
    <scope>NUCLEOTIDE SEQUENCE [LARGE SCALE GENOMIC DNA]</scope>
    <source>
        <strain evidence="15">GP101</strain>
    </source>
</reference>
<dbReference type="Pfam" id="PF01066">
    <property type="entry name" value="CDP-OH_P_transf"/>
    <property type="match status" value="1"/>
</dbReference>
<evidence type="ECO:0000256" key="3">
    <source>
        <dbReference type="ARBA" id="ARBA00010441"/>
    </source>
</evidence>
<dbReference type="PANTHER" id="PTHR14269">
    <property type="entry name" value="CDP-DIACYLGLYCEROL--GLYCEROL-3-PHOSPHATE 3-PHOSPHATIDYLTRANSFERASE-RELATED"/>
    <property type="match status" value="1"/>
</dbReference>
<proteinExistence type="inferred from homology"/>
<feature type="transmembrane region" description="Helical" evidence="14">
    <location>
        <begin position="48"/>
        <end position="68"/>
    </location>
</feature>
<gene>
    <name evidence="15" type="ORF">Mag101_00070</name>
</gene>
<evidence type="ECO:0000256" key="8">
    <source>
        <dbReference type="ARBA" id="ARBA00022989"/>
    </source>
</evidence>
<dbReference type="AlphaFoldDB" id="A0A1Q2M0J9"/>
<keyword evidence="8 14" id="KW-1133">Transmembrane helix</keyword>
<evidence type="ECO:0000256" key="1">
    <source>
        <dbReference type="ARBA" id="ARBA00004141"/>
    </source>
</evidence>
<dbReference type="InterPro" id="IPR004570">
    <property type="entry name" value="Phosphatidylglycerol_P_synth"/>
</dbReference>
<dbReference type="EC" id="2.7.8.5" evidence="4"/>
<evidence type="ECO:0000256" key="10">
    <source>
        <dbReference type="ARBA" id="ARBA00023136"/>
    </source>
</evidence>
<accession>A0A1Q2M0J9</accession>
<evidence type="ECO:0000256" key="12">
    <source>
        <dbReference type="ARBA" id="ARBA00023264"/>
    </source>
</evidence>
<evidence type="ECO:0000256" key="14">
    <source>
        <dbReference type="SAM" id="Phobius"/>
    </source>
</evidence>
<feature type="transmembrane region" description="Helical" evidence="14">
    <location>
        <begin position="88"/>
        <end position="112"/>
    </location>
</feature>
<evidence type="ECO:0000256" key="6">
    <source>
        <dbReference type="ARBA" id="ARBA00022516"/>
    </source>
</evidence>
<keyword evidence="11" id="KW-0594">Phospholipid biosynthesis</keyword>
<dbReference type="Proteomes" id="UP000188219">
    <property type="component" value="Chromosome"/>
</dbReference>
<dbReference type="GO" id="GO:0046474">
    <property type="term" value="P:glycerophospholipid biosynthetic process"/>
    <property type="evidence" value="ECO:0007669"/>
    <property type="project" value="TreeGrafter"/>
</dbReference>
<protein>
    <recommendedName>
        <fullName evidence="5">CDP-diacylglycerol--glycerol-3-phosphate 3-phosphatidyltransferase</fullName>
        <ecNumber evidence="4">2.7.8.5</ecNumber>
    </recommendedName>
</protein>
<sequence>MSEIEPETEEAPIPEEKSPWRFLPTGLSLLRIALIPVIYWLSLADKHLWALVIYCFGAWTDQLDGWLANRFNWHSYFGALLDPVADRIYILALIPLLWHYGSISGIYTTLVVTRFSIQLSAYPVLLWWLKKRPVLNPEWLSRSAMALAFLILGIGFAEQLAIELIPESTAEEEFFERTMEALTLLGCILEVWVLTRFMGRYWDVLRDKEDTFD</sequence>
<dbReference type="InterPro" id="IPR050324">
    <property type="entry name" value="CDP-alcohol_PTase-I"/>
</dbReference>
<dbReference type="GO" id="GO:0008444">
    <property type="term" value="F:CDP-diacylglycerol-glycerol-3-phosphate 3-phosphatidyltransferase activity"/>
    <property type="evidence" value="ECO:0007669"/>
    <property type="project" value="UniProtKB-EC"/>
</dbReference>
<dbReference type="STRING" id="260552.Mag101_00070"/>
<dbReference type="EMBL" id="CP019650">
    <property type="protein sequence ID" value="AQQ66224.1"/>
    <property type="molecule type" value="Genomic_DNA"/>
</dbReference>
<dbReference type="RefSeq" id="WP_077399066.1">
    <property type="nucleotide sequence ID" value="NZ_CP019650.1"/>
</dbReference>
<evidence type="ECO:0000256" key="11">
    <source>
        <dbReference type="ARBA" id="ARBA00023209"/>
    </source>
</evidence>
<dbReference type="KEGG" id="maga:Mag101_00070"/>